<protein>
    <submittedName>
        <fullName evidence="2">Putative phage tail fiber protein S</fullName>
    </submittedName>
</protein>
<gene>
    <name evidence="2" type="ORF">JCM19237_340</name>
</gene>
<feature type="compositionally biased region" description="Basic residues" evidence="1">
    <location>
        <begin position="370"/>
        <end position="381"/>
    </location>
</feature>
<comment type="caution">
    <text evidence="2">The sequence shown here is derived from an EMBL/GenBank/DDBJ whole genome shotgun (WGS) entry which is preliminary data.</text>
</comment>
<dbReference type="Proteomes" id="UP000029227">
    <property type="component" value="Unassembled WGS sequence"/>
</dbReference>
<dbReference type="EMBL" id="BBMN01000020">
    <property type="protein sequence ID" value="GAL07960.1"/>
    <property type="molecule type" value="Genomic_DNA"/>
</dbReference>
<feature type="region of interest" description="Disordered" evidence="1">
    <location>
        <begin position="364"/>
        <end position="384"/>
    </location>
</feature>
<evidence type="ECO:0000313" key="3">
    <source>
        <dbReference type="Proteomes" id="UP000029227"/>
    </source>
</evidence>
<dbReference type="AlphaFoldDB" id="A0A090QXP6"/>
<name>A0A090QXP6_9GAMM</name>
<accession>A0A090QXP6</accession>
<sequence>MASDIQTTRLTYADQGALHLIADLAFNEQYTSAALNRKFYGIARPGIYRGFNYAIGEGLTMTVGDDSGEDTAYVERDRHCMTIHGQHAVTLNIPAGVKSAIVIEGFYQYGVETKQVNSNSQTDAATMKVIPSSAIESHHVVVCEVSVPTGAKAITANMISEDKRIAGGIDLASHIDVTKDPHKQYAFRKIKINTVGPLRGGHDLSEDLTLTVDPSTVGTAGVVQLEDGSTSNSIVKAPTAYALTRERMRAEGAEAELTQNLADTEVRVKAYADGKANEAEGHARVYADQVGATTLASAKTYADNVSRQAQANAEAVAIQQGTEAKQHADSVAADAKKTAIAHADQVGVDTLASAKAFATSEAKAAEGRAKTLRPQKHRRQKPAQTLQHVNISMMLSRCR</sequence>
<reference evidence="2 3" key="1">
    <citation type="journal article" date="2014" name="Genome Announc.">
        <title>Draft Genome Sequences of Two Vibrionaceae Species, Vibrio ponticus C121 and Photobacterium aphoticum C119, Isolated as Coral Reef Microbiota.</title>
        <authorList>
            <person name="Al-saari N."/>
            <person name="Meirelles P.M."/>
            <person name="Mino S."/>
            <person name="Suda W."/>
            <person name="Oshima K."/>
            <person name="Hattori M."/>
            <person name="Ohkuma M."/>
            <person name="Thompson F.L."/>
            <person name="Gomez-Gil B."/>
            <person name="Sawabe T."/>
            <person name="Sawabe T."/>
        </authorList>
    </citation>
    <scope>NUCLEOTIDE SEQUENCE [LARGE SCALE GENOMIC DNA]</scope>
    <source>
        <strain evidence="2 3">JCM 19237</strain>
    </source>
</reference>
<proteinExistence type="predicted"/>
<organism evidence="2 3">
    <name type="scientific">Photobacterium aphoticum</name>
    <dbReference type="NCBI Taxonomy" id="754436"/>
    <lineage>
        <taxon>Bacteria</taxon>
        <taxon>Pseudomonadati</taxon>
        <taxon>Pseudomonadota</taxon>
        <taxon>Gammaproteobacteria</taxon>
        <taxon>Vibrionales</taxon>
        <taxon>Vibrionaceae</taxon>
        <taxon>Photobacterium</taxon>
    </lineage>
</organism>
<dbReference type="STRING" id="754436.JCM19237_340"/>
<evidence type="ECO:0000256" key="1">
    <source>
        <dbReference type="SAM" id="MobiDB-lite"/>
    </source>
</evidence>
<evidence type="ECO:0000313" key="2">
    <source>
        <dbReference type="EMBL" id="GAL07960.1"/>
    </source>
</evidence>